<evidence type="ECO:0000256" key="3">
    <source>
        <dbReference type="ARBA" id="ARBA00008655"/>
    </source>
</evidence>
<keyword evidence="5 17" id="KW-0808">Transferase</keyword>
<evidence type="ECO:0000256" key="6">
    <source>
        <dbReference type="ARBA" id="ARBA00022692"/>
    </source>
</evidence>
<dbReference type="GO" id="GO:0008654">
    <property type="term" value="P:phospholipid biosynthetic process"/>
    <property type="evidence" value="ECO:0007669"/>
    <property type="project" value="UniProtKB-KW"/>
</dbReference>
<dbReference type="CDD" id="cd07991">
    <property type="entry name" value="LPLAT_LPCAT1-like"/>
    <property type="match status" value="1"/>
</dbReference>
<feature type="transmembrane region" description="Helical" evidence="15">
    <location>
        <begin position="6"/>
        <end position="26"/>
    </location>
</feature>
<keyword evidence="18" id="KW-1185">Reference proteome</keyword>
<dbReference type="SUPFAM" id="SSF69593">
    <property type="entry name" value="Glycerol-3-phosphate (1)-acyltransferase"/>
    <property type="match status" value="1"/>
</dbReference>
<keyword evidence="7 15" id="KW-1133">Transmembrane helix</keyword>
<proteinExistence type="inferred from homology"/>
<dbReference type="InterPro" id="IPR002123">
    <property type="entry name" value="Plipid/glycerol_acylTrfase"/>
</dbReference>
<dbReference type="OrthoDB" id="10051137at2759"/>
<evidence type="ECO:0000256" key="5">
    <source>
        <dbReference type="ARBA" id="ARBA00022679"/>
    </source>
</evidence>
<evidence type="ECO:0000256" key="14">
    <source>
        <dbReference type="SAM" id="MobiDB-lite"/>
    </source>
</evidence>
<comment type="pathway">
    <text evidence="2">Lipid metabolism.</text>
</comment>
<dbReference type="GO" id="GO:0004366">
    <property type="term" value="F:glycerol-3-phosphate O-acyltransferase activity"/>
    <property type="evidence" value="ECO:0007669"/>
    <property type="project" value="TreeGrafter"/>
</dbReference>
<accession>A0A3B0JDC3</accession>
<dbReference type="EMBL" id="OUUW01000001">
    <property type="protein sequence ID" value="SPP73230.1"/>
    <property type="molecule type" value="Genomic_DNA"/>
</dbReference>
<evidence type="ECO:0000256" key="10">
    <source>
        <dbReference type="ARBA" id="ARBA00023209"/>
    </source>
</evidence>
<protein>
    <submittedName>
        <fullName evidence="17">Blast:Glycerol-3-phosphate acyltransferase 3</fullName>
    </submittedName>
</protein>
<keyword evidence="10" id="KW-0594">Phospholipid biosynthesis</keyword>
<sequence>MIFEILNIFWIPFAGFISFLIIISAINKSIGVRRAYVNLLLRIFEYGRVSIETASKEHKQNNLKTDDKHSDEFVDNADSKESTNGTTLITRDAVLLPQPQEPAPEKPASSKKEEIVFDFEKCLDYLKSGVESIIEDDVTSRFEAEELKSWNMLTRTNRHHEFISWKITLIWMVGFFIRYVFLMPLRVLVCFVGVVWLTVCTAAVGYLKDGQTKRDIVNLVLGTCFGVLSSAISAVITYHNEENRPLSGICVANHTSPIDVLVLMCDSTYSLIGQRHGGFLGVLQRALARASPHIWFERGEAKDRHLVAERLKQHVSDPNNPPILIFPEGTCINNTSVMQFKKGSFEVGGVIYPVAIKYDPRFGDAFWNSAKYSMMQYLYMMMTSWAIVCDVWYLPPMYRQDGESAIDFANRVKGVIAKQGGLIDLVWDGQLKRMKPKKEWKEIQQVEFANRLKAE</sequence>
<evidence type="ECO:0000256" key="2">
    <source>
        <dbReference type="ARBA" id="ARBA00005189"/>
    </source>
</evidence>
<feature type="compositionally biased region" description="Basic and acidic residues" evidence="14">
    <location>
        <begin position="57"/>
        <end position="81"/>
    </location>
</feature>
<feature type="transmembrane region" description="Helical" evidence="15">
    <location>
        <begin position="219"/>
        <end position="238"/>
    </location>
</feature>
<comment type="similarity">
    <text evidence="3">Belongs to the 1-acyl-sn-glycerol-3-phosphate acyltransferase family.</text>
</comment>
<evidence type="ECO:0000259" key="16">
    <source>
        <dbReference type="SMART" id="SM00563"/>
    </source>
</evidence>
<dbReference type="Pfam" id="PF01553">
    <property type="entry name" value="Acyltransferase"/>
    <property type="match status" value="1"/>
</dbReference>
<reference evidence="18" key="1">
    <citation type="submission" date="2018-01" db="EMBL/GenBank/DDBJ databases">
        <authorList>
            <person name="Alioto T."/>
            <person name="Alioto T."/>
        </authorList>
    </citation>
    <scope>NUCLEOTIDE SEQUENCE [LARGE SCALE GENOMIC DNA]</scope>
</reference>
<evidence type="ECO:0000256" key="15">
    <source>
        <dbReference type="SAM" id="Phobius"/>
    </source>
</evidence>
<evidence type="ECO:0000256" key="11">
    <source>
        <dbReference type="ARBA" id="ARBA00023264"/>
    </source>
</evidence>
<evidence type="ECO:0000256" key="13">
    <source>
        <dbReference type="ARBA" id="ARBA00025707"/>
    </source>
</evidence>
<feature type="transmembrane region" description="Helical" evidence="15">
    <location>
        <begin position="162"/>
        <end position="181"/>
    </location>
</feature>
<feature type="transmembrane region" description="Helical" evidence="15">
    <location>
        <begin position="187"/>
        <end position="207"/>
    </location>
</feature>
<keyword evidence="6 15" id="KW-0812">Transmembrane</keyword>
<dbReference type="GO" id="GO:0005783">
    <property type="term" value="C:endoplasmic reticulum"/>
    <property type="evidence" value="ECO:0007669"/>
    <property type="project" value="TreeGrafter"/>
</dbReference>
<gene>
    <name evidence="17" type="ORF">DGUA_6G000673</name>
</gene>
<dbReference type="InterPro" id="IPR045252">
    <property type="entry name" value="LPCAT1-like"/>
</dbReference>
<dbReference type="GO" id="GO:0019432">
    <property type="term" value="P:triglyceride biosynthetic process"/>
    <property type="evidence" value="ECO:0007669"/>
    <property type="project" value="TreeGrafter"/>
</dbReference>
<dbReference type="PANTHER" id="PTHR23063:SF2">
    <property type="entry name" value="GLYCEROL-3-PHOSPHATE ACYLTRANSFERASE 4, ISOFORM D-RELATED"/>
    <property type="match status" value="1"/>
</dbReference>
<name>A0A3B0JDC3_DROGU</name>
<evidence type="ECO:0000256" key="9">
    <source>
        <dbReference type="ARBA" id="ARBA00023136"/>
    </source>
</evidence>
<evidence type="ECO:0000256" key="8">
    <source>
        <dbReference type="ARBA" id="ARBA00023098"/>
    </source>
</evidence>
<dbReference type="GO" id="GO:0016020">
    <property type="term" value="C:membrane"/>
    <property type="evidence" value="ECO:0007669"/>
    <property type="project" value="UniProtKB-SubCell"/>
</dbReference>
<evidence type="ECO:0000256" key="4">
    <source>
        <dbReference type="ARBA" id="ARBA00022516"/>
    </source>
</evidence>
<keyword evidence="12 17" id="KW-0012">Acyltransferase</keyword>
<dbReference type="Proteomes" id="UP000268350">
    <property type="component" value="Unassembled WGS sequence"/>
</dbReference>
<evidence type="ECO:0000256" key="12">
    <source>
        <dbReference type="ARBA" id="ARBA00023315"/>
    </source>
</evidence>
<keyword evidence="4" id="KW-0444">Lipid biosynthesis</keyword>
<comment type="subcellular location">
    <subcellularLocation>
        <location evidence="1">Membrane</location>
    </subcellularLocation>
</comment>
<evidence type="ECO:0000313" key="17">
    <source>
        <dbReference type="EMBL" id="SPP73230.1"/>
    </source>
</evidence>
<dbReference type="PANTHER" id="PTHR23063">
    <property type="entry name" value="PHOSPHOLIPID ACYLTRANSFERASE"/>
    <property type="match status" value="1"/>
</dbReference>
<comment type="pathway">
    <text evidence="13">Phospholipid metabolism.</text>
</comment>
<feature type="domain" description="Phospholipid/glycerol acyltransferase" evidence="16">
    <location>
        <begin position="248"/>
        <end position="359"/>
    </location>
</feature>
<dbReference type="SMART" id="SM00563">
    <property type="entry name" value="PlsC"/>
    <property type="match status" value="1"/>
</dbReference>
<dbReference type="AlphaFoldDB" id="A0A3B0JDC3"/>
<keyword evidence="11" id="KW-1208">Phospholipid metabolism</keyword>
<feature type="region of interest" description="Disordered" evidence="14">
    <location>
        <begin position="57"/>
        <end position="83"/>
    </location>
</feature>
<evidence type="ECO:0000313" key="18">
    <source>
        <dbReference type="Proteomes" id="UP000268350"/>
    </source>
</evidence>
<evidence type="ECO:0000256" key="1">
    <source>
        <dbReference type="ARBA" id="ARBA00004370"/>
    </source>
</evidence>
<keyword evidence="8" id="KW-0443">Lipid metabolism</keyword>
<evidence type="ECO:0000256" key="7">
    <source>
        <dbReference type="ARBA" id="ARBA00022989"/>
    </source>
</evidence>
<organism evidence="17 18">
    <name type="scientific">Drosophila guanche</name>
    <name type="common">Fruit fly</name>
    <dbReference type="NCBI Taxonomy" id="7266"/>
    <lineage>
        <taxon>Eukaryota</taxon>
        <taxon>Metazoa</taxon>
        <taxon>Ecdysozoa</taxon>
        <taxon>Arthropoda</taxon>
        <taxon>Hexapoda</taxon>
        <taxon>Insecta</taxon>
        <taxon>Pterygota</taxon>
        <taxon>Neoptera</taxon>
        <taxon>Endopterygota</taxon>
        <taxon>Diptera</taxon>
        <taxon>Brachycera</taxon>
        <taxon>Muscomorpha</taxon>
        <taxon>Ephydroidea</taxon>
        <taxon>Drosophilidae</taxon>
        <taxon>Drosophila</taxon>
        <taxon>Sophophora</taxon>
    </lineage>
</organism>
<keyword evidence="9 15" id="KW-0472">Membrane</keyword>